<feature type="signal peptide" evidence="2">
    <location>
        <begin position="1"/>
        <end position="26"/>
    </location>
</feature>
<dbReference type="Gene3D" id="2.60.120.260">
    <property type="entry name" value="Galactose-binding domain-like"/>
    <property type="match status" value="1"/>
</dbReference>
<dbReference type="InterPro" id="IPR005084">
    <property type="entry name" value="CBM6"/>
</dbReference>
<dbReference type="Pfam" id="PF16483">
    <property type="entry name" value="Glyco_hydro_64"/>
    <property type="match status" value="1"/>
</dbReference>
<dbReference type="InterPro" id="IPR006311">
    <property type="entry name" value="TAT_signal"/>
</dbReference>
<evidence type="ECO:0000256" key="1">
    <source>
        <dbReference type="ARBA" id="ARBA00022729"/>
    </source>
</evidence>
<dbReference type="EMBL" id="JBHSBN010000024">
    <property type="protein sequence ID" value="MFC4109443.1"/>
    <property type="molecule type" value="Genomic_DNA"/>
</dbReference>
<dbReference type="InterPro" id="IPR037176">
    <property type="entry name" value="Osmotin/thaumatin-like_sf"/>
</dbReference>
<dbReference type="SMART" id="SM00606">
    <property type="entry name" value="CBD_IV"/>
    <property type="match status" value="1"/>
</dbReference>
<proteinExistence type="predicted"/>
<evidence type="ECO:0000313" key="5">
    <source>
        <dbReference type="EMBL" id="MFC4109443.1"/>
    </source>
</evidence>
<gene>
    <name evidence="5" type="ORF">ACFOX0_26370</name>
</gene>
<keyword evidence="6" id="KW-1185">Reference proteome</keyword>
<dbReference type="RefSeq" id="WP_377550790.1">
    <property type="nucleotide sequence ID" value="NZ_JBHSBN010000024.1"/>
</dbReference>
<organism evidence="5 6">
    <name type="scientific">Micromonospora zhanjiangensis</name>
    <dbReference type="NCBI Taxonomy" id="1522057"/>
    <lineage>
        <taxon>Bacteria</taxon>
        <taxon>Bacillati</taxon>
        <taxon>Actinomycetota</taxon>
        <taxon>Actinomycetes</taxon>
        <taxon>Micromonosporales</taxon>
        <taxon>Micromonosporaceae</taxon>
        <taxon>Micromonospora</taxon>
    </lineage>
</organism>
<dbReference type="InterPro" id="IPR037398">
    <property type="entry name" value="Glyco_hydro_64_fam"/>
</dbReference>
<dbReference type="PROSITE" id="PS51318">
    <property type="entry name" value="TAT"/>
    <property type="match status" value="1"/>
</dbReference>
<dbReference type="PANTHER" id="PTHR38165">
    <property type="match status" value="1"/>
</dbReference>
<dbReference type="Pfam" id="PF03422">
    <property type="entry name" value="CBM_6"/>
    <property type="match status" value="1"/>
</dbReference>
<dbReference type="Gene3D" id="3.30.920.50">
    <property type="entry name" value="Beta-1,3-glucanase, C-terminal domain"/>
    <property type="match status" value="1"/>
</dbReference>
<dbReference type="CDD" id="cd04084">
    <property type="entry name" value="CBM6_xylanase-like"/>
    <property type="match status" value="1"/>
</dbReference>
<feature type="domain" description="GH64" evidence="4">
    <location>
        <begin position="34"/>
        <end position="384"/>
    </location>
</feature>
<dbReference type="InterPro" id="IPR006584">
    <property type="entry name" value="Cellulose-bd_IV"/>
</dbReference>
<feature type="chain" id="PRO_5046713087" evidence="2">
    <location>
        <begin position="27"/>
        <end position="548"/>
    </location>
</feature>
<comment type="caution">
    <text evidence="5">The sequence shown here is derived from an EMBL/GenBank/DDBJ whole genome shotgun (WGS) entry which is preliminary data.</text>
</comment>
<name>A0ABV8KTT7_9ACTN</name>
<dbReference type="InterPro" id="IPR032477">
    <property type="entry name" value="Glyco_hydro_64"/>
</dbReference>
<dbReference type="InterPro" id="IPR042517">
    <property type="entry name" value="Glyco_hydro_64_N_2"/>
</dbReference>
<evidence type="ECO:0000313" key="6">
    <source>
        <dbReference type="Proteomes" id="UP001595868"/>
    </source>
</evidence>
<dbReference type="Gene3D" id="2.60.110.10">
    <property type="entry name" value="Thaumatin"/>
    <property type="match status" value="1"/>
</dbReference>
<protein>
    <submittedName>
        <fullName evidence="5">Beta-1,3-glucanase family protein</fullName>
    </submittedName>
</protein>
<dbReference type="Proteomes" id="UP001595868">
    <property type="component" value="Unassembled WGS sequence"/>
</dbReference>
<reference evidence="6" key="1">
    <citation type="journal article" date="2019" name="Int. J. Syst. Evol. Microbiol.">
        <title>The Global Catalogue of Microorganisms (GCM) 10K type strain sequencing project: providing services to taxonomists for standard genome sequencing and annotation.</title>
        <authorList>
            <consortium name="The Broad Institute Genomics Platform"/>
            <consortium name="The Broad Institute Genome Sequencing Center for Infectious Disease"/>
            <person name="Wu L."/>
            <person name="Ma J."/>
        </authorList>
    </citation>
    <scope>NUCLEOTIDE SEQUENCE [LARGE SCALE GENOMIC DNA]</scope>
    <source>
        <strain evidence="6">2902at01</strain>
    </source>
</reference>
<evidence type="ECO:0000256" key="2">
    <source>
        <dbReference type="SAM" id="SignalP"/>
    </source>
</evidence>
<keyword evidence="1 2" id="KW-0732">Signal</keyword>
<dbReference type="SUPFAM" id="SSF49785">
    <property type="entry name" value="Galactose-binding domain-like"/>
    <property type="match status" value="1"/>
</dbReference>
<evidence type="ECO:0000259" key="4">
    <source>
        <dbReference type="PROSITE" id="PS52006"/>
    </source>
</evidence>
<evidence type="ECO:0000259" key="3">
    <source>
        <dbReference type="PROSITE" id="PS51175"/>
    </source>
</evidence>
<feature type="domain" description="CBM6" evidence="3">
    <location>
        <begin position="416"/>
        <end position="547"/>
    </location>
</feature>
<sequence length="548" mass="57315">MLRRRTLLGLAGAGAAAIGVPVVASALFSRADAEDGLPLTVVNSTGTFPNSAIRMYIVGTDPAGNQGYVTRSGVFTPVTVDGAAGGALDIDVPFAQSGTTSFALPKMSGRIYFAINGELQFKAVVDGNGRPALQHPAGWVESDPNFGILYDFFEFTYSDAGMFCNTTMVDMFSIPMSARLKGEAENATGKLVDGGRDAIFAAMATQPGFEKLIIGDKLRVIAPGHGIEAGRFSPTYYDDYVNDIWNRYAGTPVRVKTTKGTYNGQVDQGGGLVFDQGAGSFAKPSTLDVFYCAGALLAPNDGVSGAIAAVLGAGFNRSVLDRPDQPVTDPAAFYQAPVTNHYSRILHGSTADHRAYGFPFDDVGPGASYIEDHRPTGVEITLTPFGTAAGQPGGPVPGTVVTTAVAGGAGSGRRDAYGEIAADGFTEQSGVKTEASDEGGRHIGFIANGDWVRYDGVEFGSGAAATRFEIRAASGAPPGASGLVEVRLDGPTNPPVSVIVVADTGGWQSWRTISGNMVPVTGTHDVYLTFTSGQPQEYLNIRWLGFRR</sequence>
<dbReference type="PROSITE" id="PS51175">
    <property type="entry name" value="CBM6"/>
    <property type="match status" value="1"/>
</dbReference>
<dbReference type="InterPro" id="IPR008979">
    <property type="entry name" value="Galactose-bd-like_sf"/>
</dbReference>
<dbReference type="PANTHER" id="PTHR38165:SF1">
    <property type="entry name" value="GLUCANASE B"/>
    <property type="match status" value="1"/>
</dbReference>
<accession>A0ABV8KTT7</accession>
<dbReference type="PROSITE" id="PS52006">
    <property type="entry name" value="GH64"/>
    <property type="match status" value="1"/>
</dbReference>